<keyword evidence="1" id="KW-0472">Membrane</keyword>
<dbReference type="Proteomes" id="UP001183202">
    <property type="component" value="Unassembled WGS sequence"/>
</dbReference>
<dbReference type="InterPro" id="IPR011050">
    <property type="entry name" value="Pectin_lyase_fold/virulence"/>
</dbReference>
<dbReference type="GO" id="GO:0016829">
    <property type="term" value="F:lyase activity"/>
    <property type="evidence" value="ECO:0007669"/>
    <property type="project" value="UniProtKB-KW"/>
</dbReference>
<organism evidence="2 3">
    <name type="scientific">Pseudonocardia charpentierae</name>
    <dbReference type="NCBI Taxonomy" id="3075545"/>
    <lineage>
        <taxon>Bacteria</taxon>
        <taxon>Bacillati</taxon>
        <taxon>Actinomycetota</taxon>
        <taxon>Actinomycetes</taxon>
        <taxon>Pseudonocardiales</taxon>
        <taxon>Pseudonocardiaceae</taxon>
        <taxon>Pseudonocardia</taxon>
    </lineage>
</organism>
<accession>A0ABU2N3M2</accession>
<gene>
    <name evidence="2" type="ORF">RM445_02265</name>
</gene>
<evidence type="ECO:0000256" key="1">
    <source>
        <dbReference type="SAM" id="Phobius"/>
    </source>
</evidence>
<sequence length="504" mass="52421">MPERDGRAPGFARRNAVALGVAAVVLAGSGLVAVQMLSSDRTGVGPAGGGRATSAFPTGAVAEGQADPPLRPLDDSFLDGDDDPLPVTARTVEVADSASLDVALASIAGGTTVVLADGTYDGDFGVRVAATADSPVVVRAANPGKAVLAAGSAMVVKKSAHVVVDGLTFLGGANTMLKLESSNNVRVTHNTFDRGSSGEGSSKWLYLGGADSHHNRIDHNTFRNKTDSGNYLTLDGSETQVSQYDRIDHNRFLKIGPRAENEKEAVRLGWSEISMSSGFTVFEYNLLEECDGDPEVVSVKASDMTVRYNTVRRSQGVVSLRHGDRNSLYGNVILGEGRPGTGGIRLYGVDNRVFNNYIAGTTGTGYDSALSIDGGDAEAGGGLNKHHRVVDAMVLFNTLVDNATGIVVGENYAMAPVNPTVANNLLADSGDIRQVKPAVGGSLQDNTVASKSAAGLVEVGSTWKLAPASPQVDKAVGTFDFVDTDFEGTPRAGPKDVGADELVR</sequence>
<dbReference type="SMART" id="SM00710">
    <property type="entry name" value="PbH1"/>
    <property type="match status" value="5"/>
</dbReference>
<dbReference type="SUPFAM" id="SSF51126">
    <property type="entry name" value="Pectin lyase-like"/>
    <property type="match status" value="1"/>
</dbReference>
<protein>
    <submittedName>
        <fullName evidence="2">Polysaccharide lyase 6 family protein</fullName>
    </submittedName>
</protein>
<evidence type="ECO:0000313" key="2">
    <source>
        <dbReference type="EMBL" id="MDT0348346.1"/>
    </source>
</evidence>
<dbReference type="Gene3D" id="2.160.20.10">
    <property type="entry name" value="Single-stranded right-handed beta-helix, Pectin lyase-like"/>
    <property type="match status" value="1"/>
</dbReference>
<dbReference type="EMBL" id="JAVREJ010000001">
    <property type="protein sequence ID" value="MDT0348346.1"/>
    <property type="molecule type" value="Genomic_DNA"/>
</dbReference>
<evidence type="ECO:0000313" key="3">
    <source>
        <dbReference type="Proteomes" id="UP001183202"/>
    </source>
</evidence>
<feature type="transmembrane region" description="Helical" evidence="1">
    <location>
        <begin position="16"/>
        <end position="37"/>
    </location>
</feature>
<proteinExistence type="predicted"/>
<keyword evidence="1" id="KW-0812">Transmembrane</keyword>
<keyword evidence="2" id="KW-0456">Lyase</keyword>
<dbReference type="RefSeq" id="WP_311554238.1">
    <property type="nucleotide sequence ID" value="NZ_JAVREJ010000001.1"/>
</dbReference>
<dbReference type="InterPro" id="IPR039513">
    <property type="entry name" value="PL-6"/>
</dbReference>
<name>A0ABU2N3M2_9PSEU</name>
<comment type="caution">
    <text evidence="2">The sequence shown here is derived from an EMBL/GenBank/DDBJ whole genome shotgun (WGS) entry which is preliminary data.</text>
</comment>
<dbReference type="InterPro" id="IPR012334">
    <property type="entry name" value="Pectin_lyas_fold"/>
</dbReference>
<keyword evidence="1" id="KW-1133">Transmembrane helix</keyword>
<reference evidence="3" key="1">
    <citation type="submission" date="2023-07" db="EMBL/GenBank/DDBJ databases">
        <title>30 novel species of actinomycetes from the DSMZ collection.</title>
        <authorList>
            <person name="Nouioui I."/>
        </authorList>
    </citation>
    <scope>NUCLEOTIDE SEQUENCE [LARGE SCALE GENOMIC DNA]</scope>
    <source>
        <strain evidence="3">DSM 45834</strain>
    </source>
</reference>
<dbReference type="CDD" id="cd14251">
    <property type="entry name" value="PL-6"/>
    <property type="match status" value="1"/>
</dbReference>
<keyword evidence="3" id="KW-1185">Reference proteome</keyword>
<dbReference type="InterPro" id="IPR006626">
    <property type="entry name" value="PbH1"/>
</dbReference>
<dbReference type="Pfam" id="PF14592">
    <property type="entry name" value="Chondroitinas_B"/>
    <property type="match status" value="1"/>
</dbReference>